<sequence>MSTIDVVAIVKAKPGKVEEVIAAITPCVALSREEEANHAYTPHRDLDDPETIVFIERWASRDAFNAHLETEHFKTMADKLGDLLAQPIAIHLLKPI</sequence>
<dbReference type="Pfam" id="PF03992">
    <property type="entry name" value="ABM"/>
    <property type="match status" value="1"/>
</dbReference>
<dbReference type="InterPro" id="IPR011008">
    <property type="entry name" value="Dimeric_a/b-barrel"/>
</dbReference>
<evidence type="ECO:0000313" key="3">
    <source>
        <dbReference type="Proteomes" id="UP000664771"/>
    </source>
</evidence>
<gene>
    <name evidence="2" type="ORF">J2D73_04520</name>
</gene>
<dbReference type="PANTHER" id="PTHR33336">
    <property type="entry name" value="QUINOL MONOOXYGENASE YGIN-RELATED"/>
    <property type="match status" value="1"/>
</dbReference>
<protein>
    <submittedName>
        <fullName evidence="2">Antibiotic biosynthesis monooxygenase</fullName>
    </submittedName>
</protein>
<dbReference type="InterPro" id="IPR007138">
    <property type="entry name" value="ABM_dom"/>
</dbReference>
<dbReference type="Proteomes" id="UP000664771">
    <property type="component" value="Unassembled WGS sequence"/>
</dbReference>
<accession>A0ABS3LT31</accession>
<comment type="caution">
    <text evidence="2">The sequence shown here is derived from an EMBL/GenBank/DDBJ whole genome shotgun (WGS) entry which is preliminary data.</text>
</comment>
<organism evidence="2 3">
    <name type="scientific">Acetobacter sacchari</name>
    <dbReference type="NCBI Taxonomy" id="2661687"/>
    <lineage>
        <taxon>Bacteria</taxon>
        <taxon>Pseudomonadati</taxon>
        <taxon>Pseudomonadota</taxon>
        <taxon>Alphaproteobacteria</taxon>
        <taxon>Acetobacterales</taxon>
        <taxon>Acetobacteraceae</taxon>
        <taxon>Acetobacter</taxon>
    </lineage>
</organism>
<name>A0ABS3LT31_9PROT</name>
<proteinExistence type="predicted"/>
<keyword evidence="2" id="KW-0560">Oxidoreductase</keyword>
<evidence type="ECO:0000313" key="2">
    <source>
        <dbReference type="EMBL" id="MBO1359062.1"/>
    </source>
</evidence>
<evidence type="ECO:0000259" key="1">
    <source>
        <dbReference type="PROSITE" id="PS51725"/>
    </source>
</evidence>
<dbReference type="EMBL" id="JAFVMF010000004">
    <property type="protein sequence ID" value="MBO1359062.1"/>
    <property type="molecule type" value="Genomic_DNA"/>
</dbReference>
<keyword evidence="3" id="KW-1185">Reference proteome</keyword>
<feature type="domain" description="ABM" evidence="1">
    <location>
        <begin position="4"/>
        <end position="92"/>
    </location>
</feature>
<dbReference type="PANTHER" id="PTHR33336:SF3">
    <property type="entry name" value="ABM DOMAIN-CONTAINING PROTEIN"/>
    <property type="match status" value="1"/>
</dbReference>
<dbReference type="RefSeq" id="WP_207879817.1">
    <property type="nucleotide sequence ID" value="NZ_JAFVMF010000004.1"/>
</dbReference>
<keyword evidence="2" id="KW-0503">Monooxygenase</keyword>
<dbReference type="SUPFAM" id="SSF54909">
    <property type="entry name" value="Dimeric alpha+beta barrel"/>
    <property type="match status" value="1"/>
</dbReference>
<dbReference type="GO" id="GO:0004497">
    <property type="term" value="F:monooxygenase activity"/>
    <property type="evidence" value="ECO:0007669"/>
    <property type="project" value="UniProtKB-KW"/>
</dbReference>
<dbReference type="Gene3D" id="3.30.70.100">
    <property type="match status" value="1"/>
</dbReference>
<dbReference type="InterPro" id="IPR050744">
    <property type="entry name" value="AI-2_Isomerase_LsrG"/>
</dbReference>
<dbReference type="PROSITE" id="PS51725">
    <property type="entry name" value="ABM"/>
    <property type="match status" value="1"/>
</dbReference>
<reference evidence="2 3" key="1">
    <citation type="submission" date="2021-03" db="EMBL/GenBank/DDBJ databases">
        <title>The complete genome sequence of Acetobacter sacchari TBRC 11175.</title>
        <authorList>
            <person name="Charoenyingcharoen P."/>
            <person name="Yukphan P."/>
        </authorList>
    </citation>
    <scope>NUCLEOTIDE SEQUENCE [LARGE SCALE GENOMIC DNA]</scope>
    <source>
        <strain evidence="2 3">TBRC 11175</strain>
    </source>
</reference>